<reference evidence="1 2" key="1">
    <citation type="submission" date="2018-12" db="EMBL/GenBank/DDBJ databases">
        <title>Venturia inaequalis Genome Resource.</title>
        <authorList>
            <person name="Lichtner F.J."/>
        </authorList>
    </citation>
    <scope>NUCLEOTIDE SEQUENCE [LARGE SCALE GENOMIC DNA]</scope>
    <source>
        <strain evidence="1 2">120213</strain>
    </source>
</reference>
<sequence>MKKETSTHYLFGQDIATLLFESEFFTTTETTTATNSIDTTNITTMFKVPLQIPVPGLSAEVQKITSIPAVGNQQIILLLNTLIEGQTDMRIDIQNLTADVRGLQTDVQGLQFDVQNVKAGVQSLTDDVGIFNQGFQQLGQHTSNVEEQVGQLNTQMETVSGKVDDCDGGLNRVEGPM</sequence>
<protein>
    <submittedName>
        <fullName evidence="1">Uncharacterized protein</fullName>
    </submittedName>
</protein>
<evidence type="ECO:0000313" key="2">
    <source>
        <dbReference type="Proteomes" id="UP000447873"/>
    </source>
</evidence>
<dbReference type="Gene3D" id="1.20.5.190">
    <property type="match status" value="1"/>
</dbReference>
<comment type="caution">
    <text evidence="1">The sequence shown here is derived from an EMBL/GenBank/DDBJ whole genome shotgun (WGS) entry which is preliminary data.</text>
</comment>
<organism evidence="1 2">
    <name type="scientific">Venturia inaequalis</name>
    <name type="common">Apple scab fungus</name>
    <dbReference type="NCBI Taxonomy" id="5025"/>
    <lineage>
        <taxon>Eukaryota</taxon>
        <taxon>Fungi</taxon>
        <taxon>Dikarya</taxon>
        <taxon>Ascomycota</taxon>
        <taxon>Pezizomycotina</taxon>
        <taxon>Dothideomycetes</taxon>
        <taxon>Pleosporomycetidae</taxon>
        <taxon>Venturiales</taxon>
        <taxon>Venturiaceae</taxon>
        <taxon>Venturia</taxon>
    </lineage>
</organism>
<name>A0A8H3Z682_VENIN</name>
<evidence type="ECO:0000313" key="1">
    <source>
        <dbReference type="EMBL" id="KAE9982092.1"/>
    </source>
</evidence>
<dbReference type="Proteomes" id="UP000447873">
    <property type="component" value="Unassembled WGS sequence"/>
</dbReference>
<dbReference type="EMBL" id="WNWS01000080">
    <property type="protein sequence ID" value="KAE9982092.1"/>
    <property type="molecule type" value="Genomic_DNA"/>
</dbReference>
<dbReference type="AlphaFoldDB" id="A0A8H3Z682"/>
<gene>
    <name evidence="1" type="ORF">EG328_011195</name>
</gene>
<proteinExistence type="predicted"/>
<accession>A0A8H3Z682</accession>